<reference evidence="11 12" key="1">
    <citation type="journal article" date="2013" name="Plant Cell">
        <title>The transition from a phytopathogenic smut ancestor to an anamorphic biocontrol agent deciphered by comparative whole-genome analysis.</title>
        <authorList>
            <person name="Lefebvre F."/>
            <person name="Joly D.L."/>
            <person name="Labbe C."/>
            <person name="Teichmann B."/>
            <person name="Linning R."/>
            <person name="Belzile F."/>
            <person name="Bakkeren G."/>
            <person name="Belanger R.R."/>
        </authorList>
    </citation>
    <scope>NUCLEOTIDE SEQUENCE [LARGE SCALE GENOMIC DNA]</scope>
    <source>
        <strain evidence="11 12">PF-1</strain>
    </source>
</reference>
<gene>
    <name evidence="11" type="ORF">PFL1_02621</name>
</gene>
<evidence type="ECO:0000256" key="7">
    <source>
        <dbReference type="ARBA" id="ARBA00023049"/>
    </source>
</evidence>
<dbReference type="PANTHER" id="PTHR47466">
    <property type="match status" value="1"/>
</dbReference>
<keyword evidence="3" id="KW-0479">Metal-binding</keyword>
<evidence type="ECO:0000313" key="12">
    <source>
        <dbReference type="Proteomes" id="UP000053664"/>
    </source>
</evidence>
<evidence type="ECO:0000256" key="5">
    <source>
        <dbReference type="ARBA" id="ARBA00022801"/>
    </source>
</evidence>
<dbReference type="GO" id="GO:0046872">
    <property type="term" value="F:metal ion binding"/>
    <property type="evidence" value="ECO:0007669"/>
    <property type="project" value="UniProtKB-KW"/>
</dbReference>
<evidence type="ECO:0000256" key="2">
    <source>
        <dbReference type="ARBA" id="ARBA00022670"/>
    </source>
</evidence>
<dbReference type="EMBL" id="KE361629">
    <property type="protein sequence ID" value="EPQ29949.1"/>
    <property type="molecule type" value="Genomic_DNA"/>
</dbReference>
<keyword evidence="7" id="KW-0482">Metalloprotease</keyword>
<evidence type="ECO:0000259" key="10">
    <source>
        <dbReference type="Pfam" id="PF05572"/>
    </source>
</evidence>
<evidence type="ECO:0000256" key="4">
    <source>
        <dbReference type="ARBA" id="ARBA00022729"/>
    </source>
</evidence>
<comment type="similarity">
    <text evidence="1">Belongs to the peptidase M43B family.</text>
</comment>
<dbReference type="PROSITE" id="PS51257">
    <property type="entry name" value="PROKAR_LIPOPROTEIN"/>
    <property type="match status" value="1"/>
</dbReference>
<dbReference type="Proteomes" id="UP000053664">
    <property type="component" value="Unassembled WGS sequence"/>
</dbReference>
<dbReference type="Gene3D" id="3.40.390.10">
    <property type="entry name" value="Collagenase (Catalytic Domain)"/>
    <property type="match status" value="1"/>
</dbReference>
<dbReference type="AlphaFoldDB" id="A0A061HBU3"/>
<dbReference type="HOGENOM" id="CLU_048726_0_0_1"/>
<organism evidence="11 12">
    <name type="scientific">Pseudozyma flocculosa PF-1</name>
    <dbReference type="NCBI Taxonomy" id="1277687"/>
    <lineage>
        <taxon>Eukaryota</taxon>
        <taxon>Fungi</taxon>
        <taxon>Dikarya</taxon>
        <taxon>Basidiomycota</taxon>
        <taxon>Ustilaginomycotina</taxon>
        <taxon>Ustilaginomycetes</taxon>
        <taxon>Ustilaginales</taxon>
        <taxon>Ustilaginaceae</taxon>
        <taxon>Pseudozyma</taxon>
    </lineage>
</organism>
<proteinExistence type="inferred from homology"/>
<dbReference type="PANTHER" id="PTHR47466:SF1">
    <property type="entry name" value="METALLOPROTEASE MEP1 (AFU_ORTHOLOGUE AFUA_1G07730)-RELATED"/>
    <property type="match status" value="1"/>
</dbReference>
<name>A0A061HBU3_9BASI</name>
<keyword evidence="5" id="KW-0378">Hydrolase</keyword>
<evidence type="ECO:0000256" key="8">
    <source>
        <dbReference type="ARBA" id="ARBA00023157"/>
    </source>
</evidence>
<dbReference type="GO" id="GO:0008237">
    <property type="term" value="F:metallopeptidase activity"/>
    <property type="evidence" value="ECO:0007669"/>
    <property type="project" value="UniProtKB-KW"/>
</dbReference>
<feature type="chain" id="PRO_5001603501" description="Peptidase M43 pregnancy-associated plasma-A domain-containing protein" evidence="9">
    <location>
        <begin position="26"/>
        <end position="279"/>
    </location>
</feature>
<dbReference type="eggNOG" id="ENOG502QQ7Z">
    <property type="taxonomic scope" value="Eukaryota"/>
</dbReference>
<dbReference type="KEGG" id="pfp:PFL1_02621"/>
<accession>A0A061HBU3</accession>
<dbReference type="RefSeq" id="XP_007878328.1">
    <property type="nucleotide sequence ID" value="XM_007880137.1"/>
</dbReference>
<evidence type="ECO:0000256" key="6">
    <source>
        <dbReference type="ARBA" id="ARBA00022833"/>
    </source>
</evidence>
<keyword evidence="8" id="KW-1015">Disulfide bond</keyword>
<keyword evidence="4 9" id="KW-0732">Signal</keyword>
<dbReference type="SUPFAM" id="SSF55486">
    <property type="entry name" value="Metalloproteases ('zincins'), catalytic domain"/>
    <property type="match status" value="1"/>
</dbReference>
<evidence type="ECO:0000256" key="1">
    <source>
        <dbReference type="ARBA" id="ARBA00008721"/>
    </source>
</evidence>
<feature type="domain" description="Peptidase M43 pregnancy-associated plasma-A" evidence="10">
    <location>
        <begin position="185"/>
        <end position="273"/>
    </location>
</feature>
<sequence>MRLRLAILLPALVAFVACVPRPALSFSCGAPSQSPEEAAEVQSAISSLSVDATAKAAPVSIPIAWHVITDNQGHGDLTATQIQAWIDVLNKEYSKIGFSFRLSSTDRVANSDWFYVKSLADVTFKPMYDRLYRGDRRTLNVYTLNLREVPFLGWSTYPWGYPKDPKGDGILIQHDFYPGSPDPRNNLGRVLIHEVGHWLGGLLHVFQGYSCTGPGDQVWDTPQQKVASKGCPARQDSCPAEPGLDNIHNYMDYVDDICMEEFTPGQITRMKQVWAAFRA</sequence>
<protein>
    <recommendedName>
        <fullName evidence="10">Peptidase M43 pregnancy-associated plasma-A domain-containing protein</fullName>
    </recommendedName>
</protein>
<evidence type="ECO:0000256" key="3">
    <source>
        <dbReference type="ARBA" id="ARBA00022723"/>
    </source>
</evidence>
<keyword evidence="6" id="KW-0862">Zinc</keyword>
<dbReference type="GeneID" id="19316740"/>
<dbReference type="OrthoDB" id="536211at2759"/>
<dbReference type="GO" id="GO:0006508">
    <property type="term" value="P:proteolysis"/>
    <property type="evidence" value="ECO:0007669"/>
    <property type="project" value="UniProtKB-KW"/>
</dbReference>
<dbReference type="CDD" id="cd04275">
    <property type="entry name" value="ZnMc_pappalysin_like"/>
    <property type="match status" value="1"/>
</dbReference>
<feature type="signal peptide" evidence="9">
    <location>
        <begin position="1"/>
        <end position="25"/>
    </location>
</feature>
<keyword evidence="2" id="KW-0645">Protease</keyword>
<dbReference type="InterPro" id="IPR008754">
    <property type="entry name" value="Peptidase_M43"/>
</dbReference>
<dbReference type="InterPro" id="IPR024079">
    <property type="entry name" value="MetalloPept_cat_dom_sf"/>
</dbReference>
<dbReference type="Pfam" id="PF05572">
    <property type="entry name" value="Peptidase_M43"/>
    <property type="match status" value="1"/>
</dbReference>
<evidence type="ECO:0000313" key="11">
    <source>
        <dbReference type="EMBL" id="EPQ29949.1"/>
    </source>
</evidence>
<evidence type="ECO:0000256" key="9">
    <source>
        <dbReference type="SAM" id="SignalP"/>
    </source>
</evidence>